<dbReference type="NCBIfam" id="NF047619">
    <property type="entry name" value="NADase_discoid"/>
    <property type="match status" value="1"/>
</dbReference>
<accession>A0A1I2H2I7</accession>
<evidence type="ECO:0000313" key="4">
    <source>
        <dbReference type="Proteomes" id="UP000199513"/>
    </source>
</evidence>
<feature type="domain" description="NAD glycohydrolase translocation F5/8 type C" evidence="2">
    <location>
        <begin position="57"/>
        <end position="203"/>
    </location>
</feature>
<dbReference type="EMBL" id="FONY01000021">
    <property type="protein sequence ID" value="SFF22921.1"/>
    <property type="molecule type" value="Genomic_DNA"/>
</dbReference>
<evidence type="ECO:0000313" key="3">
    <source>
        <dbReference type="EMBL" id="SFF22921.1"/>
    </source>
</evidence>
<dbReference type="STRING" id="1003.SAMN04488541_10219"/>
<sequence length="206" mass="23594">MKILIFLLLCFYFSLSYAQQLPIVKAQATQKERYYDWMLEKPKPGDEGPDFWVTGDCSEFVNSPQASSTLASQGKNSYQAKNIADDDPTTAWVEGKADYGIGEYIEFKTVFFYTCCILNGYQKDKNTWENNSRVKKLRVFIEGKPIFEVILEDKMGIQSFAFPEHLKIDPKKTETGGTKVKMQILEVYEGKKYKDVAISEIFFAGC</sequence>
<dbReference type="RefSeq" id="WP_143090910.1">
    <property type="nucleotide sequence ID" value="NZ_FONY01000021.1"/>
</dbReference>
<keyword evidence="4" id="KW-1185">Reference proteome</keyword>
<proteinExistence type="predicted"/>
<dbReference type="AlphaFoldDB" id="A0A1I2H2I7"/>
<protein>
    <recommendedName>
        <fullName evidence="2">NAD glycohydrolase translocation F5/8 type C domain-containing protein</fullName>
    </recommendedName>
</protein>
<evidence type="ECO:0000259" key="2">
    <source>
        <dbReference type="Pfam" id="PF25302"/>
    </source>
</evidence>
<feature type="chain" id="PRO_5011487023" description="NAD glycohydrolase translocation F5/8 type C domain-containing protein" evidence="1">
    <location>
        <begin position="19"/>
        <end position="206"/>
    </location>
</feature>
<dbReference type="Proteomes" id="UP000199513">
    <property type="component" value="Unassembled WGS sequence"/>
</dbReference>
<evidence type="ECO:0000256" key="1">
    <source>
        <dbReference type="SAM" id="SignalP"/>
    </source>
</evidence>
<dbReference type="OrthoDB" id="9784548at2"/>
<organism evidence="3 4">
    <name type="scientific">Thermoflexibacter ruber</name>
    <dbReference type="NCBI Taxonomy" id="1003"/>
    <lineage>
        <taxon>Bacteria</taxon>
        <taxon>Pseudomonadati</taxon>
        <taxon>Bacteroidota</taxon>
        <taxon>Cytophagia</taxon>
        <taxon>Cytophagales</taxon>
        <taxon>Thermoflexibacteraceae</taxon>
        <taxon>Thermoflexibacter</taxon>
    </lineage>
</organism>
<keyword evidence="1" id="KW-0732">Signal</keyword>
<feature type="signal peptide" evidence="1">
    <location>
        <begin position="1"/>
        <end position="18"/>
    </location>
</feature>
<name>A0A1I2H2I7_9BACT</name>
<dbReference type="InterPro" id="IPR057561">
    <property type="entry name" value="NADase_transloc"/>
</dbReference>
<reference evidence="3 4" key="1">
    <citation type="submission" date="2016-10" db="EMBL/GenBank/DDBJ databases">
        <authorList>
            <person name="de Groot N.N."/>
        </authorList>
    </citation>
    <scope>NUCLEOTIDE SEQUENCE [LARGE SCALE GENOMIC DNA]</scope>
    <source>
        <strain>GEY</strain>
        <strain evidence="4">DSM 9560</strain>
    </source>
</reference>
<dbReference type="Pfam" id="PF25302">
    <property type="entry name" value="NADase_transloc"/>
    <property type="match status" value="1"/>
</dbReference>
<gene>
    <name evidence="3" type="ORF">SAMN04488541_10219</name>
</gene>